<dbReference type="InterPro" id="IPR003367">
    <property type="entry name" value="Thrombospondin_3-like_rpt"/>
</dbReference>
<dbReference type="GO" id="GO:0009279">
    <property type="term" value="C:cell outer membrane"/>
    <property type="evidence" value="ECO:0007669"/>
    <property type="project" value="UniProtKB-SubCell"/>
</dbReference>
<evidence type="ECO:0000256" key="3">
    <source>
        <dbReference type="ARBA" id="ARBA00022452"/>
    </source>
</evidence>
<dbReference type="InterPro" id="IPR028974">
    <property type="entry name" value="TSP_type-3_rpt"/>
</dbReference>
<reference evidence="14 15" key="1">
    <citation type="journal article" date="2012" name="J. Bacteriol.">
        <title>Genome sequence of an alkane-degrading bacterium, Alcanivorax pacificus type strain W11-5, isolated from deep sea sediment.</title>
        <authorList>
            <person name="Lai Q."/>
            <person name="Shao Z."/>
        </authorList>
    </citation>
    <scope>NUCLEOTIDE SEQUENCE [LARGE SCALE GENOMIC DNA]</scope>
    <source>
        <strain evidence="14 15">W11-5</strain>
    </source>
</reference>
<keyword evidence="7" id="KW-0626">Porin</keyword>
<evidence type="ECO:0000256" key="2">
    <source>
        <dbReference type="ARBA" id="ARBA00022448"/>
    </source>
</evidence>
<dbReference type="InterPro" id="IPR011250">
    <property type="entry name" value="OMP/PagP_B-barrel"/>
</dbReference>
<evidence type="ECO:0000256" key="11">
    <source>
        <dbReference type="SAM" id="MobiDB-lite"/>
    </source>
</evidence>
<evidence type="ECO:0000256" key="8">
    <source>
        <dbReference type="ARBA" id="ARBA00023136"/>
    </source>
</evidence>
<organism evidence="14 15">
    <name type="scientific">Isoalcanivorax pacificus W11-5</name>
    <dbReference type="NCBI Taxonomy" id="391936"/>
    <lineage>
        <taxon>Bacteria</taxon>
        <taxon>Pseudomonadati</taxon>
        <taxon>Pseudomonadota</taxon>
        <taxon>Gammaproteobacteria</taxon>
        <taxon>Oceanospirillales</taxon>
        <taxon>Alcanivoracaceae</taxon>
        <taxon>Isoalcanivorax</taxon>
    </lineage>
</organism>
<sequence length="387" mass="42821">MKATTRKYVSLLGLAGASLIGVSAQAHDIPEKYIYLGGHVSQYWFDKDELGPNGYDTVTLPGLQAGARFAPNWSAQLWWERNAVRTEITNDKSYANLALGSLRYHFHDTSWGPFEPYAGVTAGQLRFDRRGDEKDEETVAGAEFGMQARLAEHWIFDIGARPLWTEWRDRFEGEVYAGLNLVFGATRKAEPAPEPVVPAVYDQDNDGVPDERDNCPNTPAGVAVDASGCPLDTDGDGVPDYQDQCPNTPAGALVDEQGCQKYLESDVRETLYVEFELNKAEIRQEYIGELAQLAEMMKQYPSARLLLEGHTDSSGAASYNMRLSGERAASVKNSLVNSFGINPDRIDTVGRGEEQPIADNTTAEGRAQNRRVEAILRATKREALYEE</sequence>
<evidence type="ECO:0000256" key="10">
    <source>
        <dbReference type="PROSITE-ProRule" id="PRU00473"/>
    </source>
</evidence>
<dbReference type="PANTHER" id="PTHR30329:SF21">
    <property type="entry name" value="LIPOPROTEIN YIAD-RELATED"/>
    <property type="match status" value="1"/>
</dbReference>
<dbReference type="Gene3D" id="2.40.160.20">
    <property type="match status" value="1"/>
</dbReference>
<dbReference type="PANTHER" id="PTHR30329">
    <property type="entry name" value="STATOR ELEMENT OF FLAGELLAR MOTOR COMPLEX"/>
    <property type="match status" value="1"/>
</dbReference>
<dbReference type="AlphaFoldDB" id="A0A0B4XL92"/>
<dbReference type="InterPro" id="IPR006665">
    <property type="entry name" value="OmpA-like"/>
</dbReference>
<dbReference type="EMBL" id="CP004387">
    <property type="protein sequence ID" value="AJD49019.1"/>
    <property type="molecule type" value="Genomic_DNA"/>
</dbReference>
<evidence type="ECO:0000256" key="4">
    <source>
        <dbReference type="ARBA" id="ARBA00022692"/>
    </source>
</evidence>
<dbReference type="Pfam" id="PF13505">
    <property type="entry name" value="OMP_b-brl"/>
    <property type="match status" value="1"/>
</dbReference>
<name>A0A0B4XL92_9GAMM</name>
<dbReference type="GO" id="GO:0007155">
    <property type="term" value="P:cell adhesion"/>
    <property type="evidence" value="ECO:0007669"/>
    <property type="project" value="InterPro"/>
</dbReference>
<dbReference type="STRING" id="391936.S7S_13035"/>
<keyword evidence="6" id="KW-0406">Ion transport</keyword>
<dbReference type="OrthoDB" id="9782229at2"/>
<evidence type="ECO:0000313" key="14">
    <source>
        <dbReference type="EMBL" id="AJD49019.1"/>
    </source>
</evidence>
<dbReference type="InterPro" id="IPR027385">
    <property type="entry name" value="Beta-barrel_OMP"/>
</dbReference>
<feature type="signal peptide" evidence="12">
    <location>
        <begin position="1"/>
        <end position="26"/>
    </location>
</feature>
<dbReference type="PRINTS" id="PR01021">
    <property type="entry name" value="OMPADOMAIN"/>
</dbReference>
<keyword evidence="8 10" id="KW-0472">Membrane</keyword>
<dbReference type="GO" id="GO:0005509">
    <property type="term" value="F:calcium ion binding"/>
    <property type="evidence" value="ECO:0007669"/>
    <property type="project" value="InterPro"/>
</dbReference>
<evidence type="ECO:0000256" key="7">
    <source>
        <dbReference type="ARBA" id="ARBA00023114"/>
    </source>
</evidence>
<keyword evidence="9" id="KW-0998">Cell outer membrane</keyword>
<dbReference type="GO" id="GO:0015288">
    <property type="term" value="F:porin activity"/>
    <property type="evidence" value="ECO:0007669"/>
    <property type="project" value="UniProtKB-KW"/>
</dbReference>
<dbReference type="SUPFAM" id="SSF56925">
    <property type="entry name" value="OMPA-like"/>
    <property type="match status" value="1"/>
</dbReference>
<feature type="chain" id="PRO_5002111250" evidence="12">
    <location>
        <begin position="27"/>
        <end position="387"/>
    </location>
</feature>
<accession>A0A0B4XL92</accession>
<dbReference type="SUPFAM" id="SSF103088">
    <property type="entry name" value="OmpA-like"/>
    <property type="match status" value="1"/>
</dbReference>
<evidence type="ECO:0000256" key="5">
    <source>
        <dbReference type="ARBA" id="ARBA00022729"/>
    </source>
</evidence>
<evidence type="ECO:0000256" key="1">
    <source>
        <dbReference type="ARBA" id="ARBA00004571"/>
    </source>
</evidence>
<evidence type="ECO:0000259" key="13">
    <source>
        <dbReference type="PROSITE" id="PS51123"/>
    </source>
</evidence>
<gene>
    <name evidence="14" type="ORF">S7S_13035</name>
</gene>
<keyword evidence="3" id="KW-1134">Transmembrane beta strand</keyword>
<keyword evidence="4" id="KW-0812">Transmembrane</keyword>
<dbReference type="GO" id="GO:0006811">
    <property type="term" value="P:monoatomic ion transport"/>
    <property type="evidence" value="ECO:0007669"/>
    <property type="project" value="UniProtKB-KW"/>
</dbReference>
<evidence type="ECO:0000256" key="12">
    <source>
        <dbReference type="SAM" id="SignalP"/>
    </source>
</evidence>
<comment type="subcellular location">
    <subcellularLocation>
        <location evidence="1">Cell outer membrane</location>
        <topology evidence="1">Multi-pass membrane protein</topology>
    </subcellularLocation>
</comment>
<proteinExistence type="predicted"/>
<evidence type="ECO:0000256" key="9">
    <source>
        <dbReference type="ARBA" id="ARBA00023237"/>
    </source>
</evidence>
<evidence type="ECO:0000256" key="6">
    <source>
        <dbReference type="ARBA" id="ARBA00023065"/>
    </source>
</evidence>
<dbReference type="KEGG" id="apac:S7S_13035"/>
<feature type="region of interest" description="Disordered" evidence="11">
    <location>
        <begin position="346"/>
        <end position="366"/>
    </location>
</feature>
<dbReference type="PROSITE" id="PS51123">
    <property type="entry name" value="OMPA_2"/>
    <property type="match status" value="1"/>
</dbReference>
<dbReference type="InterPro" id="IPR036737">
    <property type="entry name" value="OmpA-like_sf"/>
</dbReference>
<protein>
    <submittedName>
        <fullName evidence="14">Outer membrane protein OprF</fullName>
    </submittedName>
</protein>
<evidence type="ECO:0000313" key="15">
    <source>
        <dbReference type="Proteomes" id="UP000006764"/>
    </source>
</evidence>
<dbReference type="InterPro" id="IPR006664">
    <property type="entry name" value="OMP_bac"/>
</dbReference>
<keyword evidence="2" id="KW-0813">Transport</keyword>
<dbReference type="CDD" id="cd07185">
    <property type="entry name" value="OmpA_C-like"/>
    <property type="match status" value="1"/>
</dbReference>
<dbReference type="Proteomes" id="UP000006764">
    <property type="component" value="Chromosome"/>
</dbReference>
<keyword evidence="15" id="KW-1185">Reference proteome</keyword>
<keyword evidence="5 12" id="KW-0732">Signal</keyword>
<dbReference type="Gene3D" id="3.30.1330.60">
    <property type="entry name" value="OmpA-like domain"/>
    <property type="match status" value="1"/>
</dbReference>
<dbReference type="Gene3D" id="4.10.1080.10">
    <property type="entry name" value="TSP type-3 repeat"/>
    <property type="match status" value="1"/>
</dbReference>
<dbReference type="RefSeq" id="WP_008738539.1">
    <property type="nucleotide sequence ID" value="NZ_CP004387.1"/>
</dbReference>
<dbReference type="HOGENOM" id="CLU_031536_2_0_6"/>
<dbReference type="SUPFAM" id="SSF103647">
    <property type="entry name" value="TSP type-3 repeat"/>
    <property type="match status" value="1"/>
</dbReference>
<dbReference type="InterPro" id="IPR050330">
    <property type="entry name" value="Bact_OuterMem_StrucFunc"/>
</dbReference>
<dbReference type="Pfam" id="PF00691">
    <property type="entry name" value="OmpA"/>
    <property type="match status" value="1"/>
</dbReference>
<feature type="domain" description="OmpA-like" evidence="13">
    <location>
        <begin position="262"/>
        <end position="380"/>
    </location>
</feature>
<dbReference type="GO" id="GO:0046930">
    <property type="term" value="C:pore complex"/>
    <property type="evidence" value="ECO:0007669"/>
    <property type="project" value="UniProtKB-KW"/>
</dbReference>
<dbReference type="Pfam" id="PF02412">
    <property type="entry name" value="TSP_3"/>
    <property type="match status" value="2"/>
</dbReference>